<protein>
    <submittedName>
        <fullName evidence="5">Oxidoreductase</fullName>
    </submittedName>
</protein>
<evidence type="ECO:0000259" key="4">
    <source>
        <dbReference type="PROSITE" id="PS51384"/>
    </source>
</evidence>
<reference evidence="5 6" key="1">
    <citation type="submission" date="2017-04" db="EMBL/GenBank/DDBJ databases">
        <authorList>
            <person name="Afonso C.L."/>
            <person name="Miller P.J."/>
            <person name="Scott M.A."/>
            <person name="Spackman E."/>
            <person name="Goraichik I."/>
            <person name="Dimitrov K.M."/>
            <person name="Suarez D.L."/>
            <person name="Swayne D.E."/>
        </authorList>
    </citation>
    <scope>NUCLEOTIDE SEQUENCE [LARGE SCALE GENOMIC DNA]</scope>
    <source>
        <strain evidence="6">XA(T)</strain>
    </source>
</reference>
<dbReference type="Gene3D" id="3.40.50.80">
    <property type="entry name" value="Nucleotide-binding domain of ferredoxin-NADP reductase (FNR) module"/>
    <property type="match status" value="1"/>
</dbReference>
<dbReference type="PRINTS" id="PR00406">
    <property type="entry name" value="CYTB5RDTASE"/>
</dbReference>
<name>A0A1X9LPV1_9MICO</name>
<dbReference type="GO" id="GO:0051537">
    <property type="term" value="F:2 iron, 2 sulfur cluster binding"/>
    <property type="evidence" value="ECO:0007669"/>
    <property type="project" value="UniProtKB-KW"/>
</dbReference>
<dbReference type="STRING" id="1619308.B5808_04475"/>
<dbReference type="CDD" id="cd06217">
    <property type="entry name" value="FNR_iron_sulfur_binding_3"/>
    <property type="match status" value="1"/>
</dbReference>
<evidence type="ECO:0000313" key="6">
    <source>
        <dbReference type="Proteomes" id="UP000192775"/>
    </source>
</evidence>
<evidence type="ECO:0000256" key="2">
    <source>
        <dbReference type="ARBA" id="ARBA00022714"/>
    </source>
</evidence>
<dbReference type="Proteomes" id="UP000192775">
    <property type="component" value="Chromosome"/>
</dbReference>
<dbReference type="SUPFAM" id="SSF63380">
    <property type="entry name" value="Riboflavin synthase domain-like"/>
    <property type="match status" value="1"/>
</dbReference>
<dbReference type="InterPro" id="IPR008333">
    <property type="entry name" value="Cbr1-like_FAD-bd_dom"/>
</dbReference>
<comment type="cofactor">
    <cofactor evidence="1">
        <name>FAD</name>
        <dbReference type="ChEBI" id="CHEBI:57692"/>
    </cofactor>
</comment>
<dbReference type="EMBL" id="CP020715">
    <property type="protein sequence ID" value="ARJ07203.1"/>
    <property type="molecule type" value="Genomic_DNA"/>
</dbReference>
<keyword evidence="2" id="KW-0408">Iron</keyword>
<dbReference type="InterPro" id="IPR001433">
    <property type="entry name" value="OxRdtase_FAD/NAD-bd"/>
</dbReference>
<evidence type="ECO:0000256" key="1">
    <source>
        <dbReference type="ARBA" id="ARBA00001974"/>
    </source>
</evidence>
<dbReference type="AlphaFoldDB" id="A0A1X9LPV1"/>
<dbReference type="Pfam" id="PF00970">
    <property type="entry name" value="FAD_binding_6"/>
    <property type="match status" value="1"/>
</dbReference>
<evidence type="ECO:0000256" key="3">
    <source>
        <dbReference type="ARBA" id="ARBA00023014"/>
    </source>
</evidence>
<dbReference type="InterPro" id="IPR050415">
    <property type="entry name" value="MRET"/>
</dbReference>
<dbReference type="Pfam" id="PF00175">
    <property type="entry name" value="NAD_binding_1"/>
    <property type="match status" value="1"/>
</dbReference>
<dbReference type="PANTHER" id="PTHR47354">
    <property type="entry name" value="NADH OXIDOREDUCTASE HCR"/>
    <property type="match status" value="1"/>
</dbReference>
<gene>
    <name evidence="5" type="ORF">B5808_04475</name>
</gene>
<keyword evidence="2" id="KW-0479">Metal-binding</keyword>
<dbReference type="PANTHER" id="PTHR47354:SF5">
    <property type="entry name" value="PROTEIN RFBI"/>
    <property type="match status" value="1"/>
</dbReference>
<dbReference type="PROSITE" id="PS51384">
    <property type="entry name" value="FAD_FR"/>
    <property type="match status" value="1"/>
</dbReference>
<dbReference type="Gene3D" id="2.40.30.10">
    <property type="entry name" value="Translation factors"/>
    <property type="match status" value="1"/>
</dbReference>
<keyword evidence="2" id="KW-0001">2Fe-2S</keyword>
<proteinExistence type="predicted"/>
<feature type="domain" description="FAD-binding FR-type" evidence="4">
    <location>
        <begin position="3"/>
        <end position="104"/>
    </location>
</feature>
<dbReference type="InterPro" id="IPR039261">
    <property type="entry name" value="FNR_nucleotide-bd"/>
</dbReference>
<evidence type="ECO:0000313" key="5">
    <source>
        <dbReference type="EMBL" id="ARJ07203.1"/>
    </source>
</evidence>
<keyword evidence="6" id="KW-1185">Reference proteome</keyword>
<organism evidence="5 6">
    <name type="scientific">Cnuibacter physcomitrellae</name>
    <dbReference type="NCBI Taxonomy" id="1619308"/>
    <lineage>
        <taxon>Bacteria</taxon>
        <taxon>Bacillati</taxon>
        <taxon>Actinomycetota</taxon>
        <taxon>Actinomycetes</taxon>
        <taxon>Micrococcales</taxon>
        <taxon>Microbacteriaceae</taxon>
        <taxon>Cnuibacter</taxon>
    </lineage>
</organism>
<dbReference type="InterPro" id="IPR017938">
    <property type="entry name" value="Riboflavin_synthase-like_b-brl"/>
</dbReference>
<dbReference type="KEGG" id="cphy:B5808_04475"/>
<dbReference type="GO" id="GO:0016491">
    <property type="term" value="F:oxidoreductase activity"/>
    <property type="evidence" value="ECO:0007669"/>
    <property type="project" value="InterPro"/>
</dbReference>
<sequence>MVSDWSTGTVSGGEKITPTGRILRLDVPSWPGNLPGQHLDLRLTADDGYQAVRSYSIASYGPGTTVELAVDELPDGEVSPYLVEDVQPGDQLEVRGPIGNYFVWREQQTEPVQLIAGGSGIVPLVSIVRAHQASSSAAPFRMIYSVRAPEDAYYAAELDSYSGDRFSLEWVYTRTTPAGWARPAGRIDRAVIEASALPASDDPTVYVCGPTGFVEAVARILVDLGHDPGRVKTERFGGA</sequence>
<accession>A0A1X9LPV1</accession>
<dbReference type="InterPro" id="IPR017927">
    <property type="entry name" value="FAD-bd_FR_type"/>
</dbReference>
<keyword evidence="3" id="KW-0411">Iron-sulfur</keyword>
<dbReference type="SUPFAM" id="SSF52343">
    <property type="entry name" value="Ferredoxin reductase-like, C-terminal NADP-linked domain"/>
    <property type="match status" value="1"/>
</dbReference>